<proteinExistence type="predicted"/>
<keyword evidence="1" id="KW-1133">Transmembrane helix</keyword>
<gene>
    <name evidence="2" type="ORF">LCGC14_1695350</name>
</gene>
<name>A0A0F9I784_9ZZZZ</name>
<sequence>MLRRFLITFCIVATIVIIFSAAVTQKRDDRRILEARQKNLAEEVAYFKKRNPELKKENAALINDPIQIEREARENFGYIKPGEITYRKYRFSISEPKHEETKQSSILSKMDSYLFEGPFPWQIPLGIISIAAIFLLISYRYER</sequence>
<feature type="transmembrane region" description="Helical" evidence="1">
    <location>
        <begin position="119"/>
        <end position="139"/>
    </location>
</feature>
<reference evidence="2" key="1">
    <citation type="journal article" date="2015" name="Nature">
        <title>Complex archaea that bridge the gap between prokaryotes and eukaryotes.</title>
        <authorList>
            <person name="Spang A."/>
            <person name="Saw J.H."/>
            <person name="Jorgensen S.L."/>
            <person name="Zaremba-Niedzwiedzka K."/>
            <person name="Martijn J."/>
            <person name="Lind A.E."/>
            <person name="van Eijk R."/>
            <person name="Schleper C."/>
            <person name="Guy L."/>
            <person name="Ettema T.J."/>
        </authorList>
    </citation>
    <scope>NUCLEOTIDE SEQUENCE</scope>
</reference>
<organism evidence="2">
    <name type="scientific">marine sediment metagenome</name>
    <dbReference type="NCBI Taxonomy" id="412755"/>
    <lineage>
        <taxon>unclassified sequences</taxon>
        <taxon>metagenomes</taxon>
        <taxon>ecological metagenomes</taxon>
    </lineage>
</organism>
<keyword evidence="1" id="KW-0812">Transmembrane</keyword>
<protein>
    <recommendedName>
        <fullName evidence="3">Septum formation initiator</fullName>
    </recommendedName>
</protein>
<dbReference type="AlphaFoldDB" id="A0A0F9I784"/>
<dbReference type="Pfam" id="PF04977">
    <property type="entry name" value="DivIC"/>
    <property type="match status" value="1"/>
</dbReference>
<dbReference type="InterPro" id="IPR007060">
    <property type="entry name" value="FtsL/DivIC"/>
</dbReference>
<comment type="caution">
    <text evidence="2">The sequence shown here is derived from an EMBL/GenBank/DDBJ whole genome shotgun (WGS) entry which is preliminary data.</text>
</comment>
<accession>A0A0F9I784</accession>
<feature type="transmembrane region" description="Helical" evidence="1">
    <location>
        <begin position="5"/>
        <end position="23"/>
    </location>
</feature>
<keyword evidence="1" id="KW-0472">Membrane</keyword>
<evidence type="ECO:0000256" key="1">
    <source>
        <dbReference type="SAM" id="Phobius"/>
    </source>
</evidence>
<dbReference type="EMBL" id="LAZR01014889">
    <property type="protein sequence ID" value="KKM15509.1"/>
    <property type="molecule type" value="Genomic_DNA"/>
</dbReference>
<evidence type="ECO:0000313" key="2">
    <source>
        <dbReference type="EMBL" id="KKM15509.1"/>
    </source>
</evidence>
<evidence type="ECO:0008006" key="3">
    <source>
        <dbReference type="Google" id="ProtNLM"/>
    </source>
</evidence>